<reference evidence="1" key="2">
    <citation type="journal article" date="2003" name="J. Neurobiol.">
        <title>Invertebrate D2 type dopamine receptor exhibits age-based plasticity of expression in the mushroom bodies of the honeybee brain.</title>
        <authorList>
            <person name="Humphries M.A."/>
            <person name="Mustard J.A."/>
            <person name="Hunter S.J."/>
            <person name="Mercer A."/>
            <person name="Ward V."/>
            <person name="Ebert P.R."/>
        </authorList>
    </citation>
    <scope>NUCLEOTIDE SEQUENCE</scope>
    <source>
        <tissue evidence="1">Brain mushroom bodies</tissue>
    </source>
</reference>
<accession>Q8T0Y6</accession>
<evidence type="ECO:0000313" key="1">
    <source>
        <dbReference type="EMBL" id="AAM19332.1"/>
    </source>
</evidence>
<reference evidence="1" key="1">
    <citation type="journal article" date="1998" name="Insect Mol. Biol.">
        <title>Isolation of seven unique biogenic amine receptor clones from the honey bee by library scanning.</title>
        <authorList>
            <person name="Ebert P.R."/>
            <person name="Rowland J.E."/>
            <person name="Toma D.P."/>
        </authorList>
    </citation>
    <scope>NUCLEOTIDE SEQUENCE</scope>
    <source>
        <tissue evidence="1">Brain mushroom bodies</tissue>
    </source>
</reference>
<dbReference type="EMBL" id="AF498306">
    <property type="protein sequence ID" value="AAM19332.1"/>
    <property type="molecule type" value="mRNA"/>
</dbReference>
<sequence length="12" mass="1213">MTAVLAFSLCAS</sequence>
<proteinExistence type="evidence at transcript level"/>
<protein>
    <submittedName>
        <fullName evidence="1">UORF</fullName>
    </submittedName>
</protein>
<name>Q8T0Y6_APIME</name>
<organism evidence="1">
    <name type="scientific">Apis mellifera</name>
    <name type="common">Honeybee</name>
    <dbReference type="NCBI Taxonomy" id="7460"/>
    <lineage>
        <taxon>Eukaryota</taxon>
        <taxon>Metazoa</taxon>
        <taxon>Ecdysozoa</taxon>
        <taxon>Arthropoda</taxon>
        <taxon>Hexapoda</taxon>
        <taxon>Insecta</taxon>
        <taxon>Pterygota</taxon>
        <taxon>Neoptera</taxon>
        <taxon>Endopterygota</taxon>
        <taxon>Hymenoptera</taxon>
        <taxon>Apocrita</taxon>
        <taxon>Aculeata</taxon>
        <taxon>Apoidea</taxon>
        <taxon>Anthophila</taxon>
        <taxon>Apidae</taxon>
        <taxon>Apis</taxon>
    </lineage>
</organism>
<gene>
    <name evidence="1" type="primary">Dop2</name>
</gene>